<dbReference type="SMART" id="SM00586">
    <property type="entry name" value="ZnF_DBF"/>
    <property type="match status" value="1"/>
</dbReference>
<keyword evidence="1" id="KW-0479">Metal-binding</keyword>
<dbReference type="PANTHER" id="PTHR15375:SF26">
    <property type="entry name" value="PROTEIN CHIFFON"/>
    <property type="match status" value="1"/>
</dbReference>
<dbReference type="Gene3D" id="6.10.250.3410">
    <property type="entry name" value="DBF zinc finger"/>
    <property type="match status" value="1"/>
</dbReference>
<dbReference type="FunCoup" id="A0A1Y2DQP2">
    <property type="interactions" value="139"/>
</dbReference>
<feature type="region of interest" description="Disordered" evidence="5">
    <location>
        <begin position="234"/>
        <end position="257"/>
    </location>
</feature>
<dbReference type="Proteomes" id="UP000193689">
    <property type="component" value="Unassembled WGS sequence"/>
</dbReference>
<dbReference type="FunFam" id="6.10.250.3410:FF:000001">
    <property type="entry name" value="Protein DBF4 homolog A"/>
    <property type="match status" value="1"/>
</dbReference>
<feature type="region of interest" description="Disordered" evidence="5">
    <location>
        <begin position="433"/>
        <end position="467"/>
    </location>
</feature>
<feature type="region of interest" description="Disordered" evidence="5">
    <location>
        <begin position="26"/>
        <end position="69"/>
    </location>
</feature>
<protein>
    <submittedName>
        <fullName evidence="7">Dfp1/Him1, central region-domain-containing protein</fullName>
    </submittedName>
</protein>
<dbReference type="AlphaFoldDB" id="A0A1Y2DQP2"/>
<organism evidence="7 8">
    <name type="scientific">Pseudomassariella vexata</name>
    <dbReference type="NCBI Taxonomy" id="1141098"/>
    <lineage>
        <taxon>Eukaryota</taxon>
        <taxon>Fungi</taxon>
        <taxon>Dikarya</taxon>
        <taxon>Ascomycota</taxon>
        <taxon>Pezizomycotina</taxon>
        <taxon>Sordariomycetes</taxon>
        <taxon>Xylariomycetidae</taxon>
        <taxon>Amphisphaeriales</taxon>
        <taxon>Pseudomassariaceae</taxon>
        <taxon>Pseudomassariella</taxon>
    </lineage>
</organism>
<feature type="compositionally biased region" description="Polar residues" evidence="5">
    <location>
        <begin position="81"/>
        <end position="98"/>
    </location>
</feature>
<dbReference type="PANTHER" id="PTHR15375">
    <property type="entry name" value="ACTIVATOR OF S-PHASE KINASE-RELATED"/>
    <property type="match status" value="1"/>
</dbReference>
<reference evidence="7 8" key="1">
    <citation type="submission" date="2016-07" db="EMBL/GenBank/DDBJ databases">
        <title>Pervasive Adenine N6-methylation of Active Genes in Fungi.</title>
        <authorList>
            <consortium name="DOE Joint Genome Institute"/>
            <person name="Mondo S.J."/>
            <person name="Dannebaum R.O."/>
            <person name="Kuo R.C."/>
            <person name="Labutti K."/>
            <person name="Haridas S."/>
            <person name="Kuo A."/>
            <person name="Salamov A."/>
            <person name="Ahrendt S.R."/>
            <person name="Lipzen A."/>
            <person name="Sullivan W."/>
            <person name="Andreopoulos W.B."/>
            <person name="Clum A."/>
            <person name="Lindquist E."/>
            <person name="Daum C."/>
            <person name="Ramamoorthy G.K."/>
            <person name="Gryganskyi A."/>
            <person name="Culley D."/>
            <person name="Magnuson J.K."/>
            <person name="James T.Y."/>
            <person name="O'Malley M.A."/>
            <person name="Stajich J.E."/>
            <person name="Spatafora J.W."/>
            <person name="Visel A."/>
            <person name="Grigoriev I.V."/>
        </authorList>
    </citation>
    <scope>NUCLEOTIDE SEQUENCE [LARGE SCALE GENOMIC DNA]</scope>
    <source>
        <strain evidence="7 8">CBS 129021</strain>
    </source>
</reference>
<feature type="region of interest" description="Disordered" evidence="5">
    <location>
        <begin position="79"/>
        <end position="98"/>
    </location>
</feature>
<dbReference type="InParanoid" id="A0A1Y2DQP2"/>
<dbReference type="OrthoDB" id="21380at2759"/>
<dbReference type="PROSITE" id="PS51265">
    <property type="entry name" value="ZF_DBF4"/>
    <property type="match status" value="1"/>
</dbReference>
<sequence>MAAVSLSPTPILLSTMSGTTRRIPLSSNQNVANSPLRGSAAANAAAKQKRSYANLQREEPYGQPPPAKKQILESGIPRAVSTKSPVQHQVTKSQVTLQTRRNASSYEVKLARERSGYQQQHQQAVSNTGTKYTEKDLEQIREWKNHHKARFPKMVFYFETIPTETRAKLAKQIASLGAREEKFFSNQITHIVTTRSIPPERAARPRHEDTNGENDGQEQEQVKTINPSLLNRLSDKPVKRQLFPPSSTTKVPSRSPLTQITQIPTAQPKRNMDVLHRARDMGKKIWSLDKLQRMLSMLLEQDLHISAAIAYGSKRGADHANLANTKAEESNLLQLLQHERVNGPSDRDHTVATQEMVYFKGPYIYVYDFEEKQKPIMVREYNKVVDKADGEWPQFRSAALGRCPFVEDYDREVIKAKPKPKLQAVKPAVEAKPVVQQPAEAPMSRPATTKRSLSEMESAHNRGSSVASTEFIAPKPVVGKTFEFGRPNAFTSRAASGKLFGGEPVASGVQPSNVTSAIRSQMISSTAATPGAIGILSKEVHGLQRKVLQRNSSHDLSSRRAGSAETSFRDDGSVKRSLTLGRTSSRKLGLIDETGATNEEAGDAPVQVQEEKRSVEKKKKRDLKPGYCENCQDKFADFEEHIESKKHRRFADNLANWADLDDLLSQLERVPKSNYYSTWAPSLPELGAY</sequence>
<keyword evidence="8" id="KW-1185">Reference proteome</keyword>
<accession>A0A1Y2DQP2</accession>
<dbReference type="RefSeq" id="XP_040713678.1">
    <property type="nucleotide sequence ID" value="XM_040857290.1"/>
</dbReference>
<dbReference type="Pfam" id="PF08630">
    <property type="entry name" value="Dfp1_Him1_M"/>
    <property type="match status" value="1"/>
</dbReference>
<evidence type="ECO:0000256" key="2">
    <source>
        <dbReference type="ARBA" id="ARBA00022771"/>
    </source>
</evidence>
<keyword evidence="3" id="KW-0862">Zinc</keyword>
<dbReference type="GO" id="GO:0008270">
    <property type="term" value="F:zinc ion binding"/>
    <property type="evidence" value="ECO:0007669"/>
    <property type="project" value="UniProtKB-KW"/>
</dbReference>
<dbReference type="InterPro" id="IPR006572">
    <property type="entry name" value="Znf_DBF"/>
</dbReference>
<feature type="compositionally biased region" description="Polar residues" evidence="5">
    <location>
        <begin position="244"/>
        <end position="257"/>
    </location>
</feature>
<comment type="caution">
    <text evidence="7">The sequence shown here is derived from an EMBL/GenBank/DDBJ whole genome shotgun (WGS) entry which is preliminary data.</text>
</comment>
<evidence type="ECO:0000313" key="8">
    <source>
        <dbReference type="Proteomes" id="UP000193689"/>
    </source>
</evidence>
<feature type="region of interest" description="Disordered" evidence="5">
    <location>
        <begin position="193"/>
        <end position="222"/>
    </location>
</feature>
<dbReference type="CDD" id="cd00027">
    <property type="entry name" value="BRCT"/>
    <property type="match status" value="1"/>
</dbReference>
<evidence type="ECO:0000256" key="4">
    <source>
        <dbReference type="PROSITE-ProRule" id="PRU00600"/>
    </source>
</evidence>
<proteinExistence type="predicted"/>
<dbReference type="InterPro" id="IPR036420">
    <property type="entry name" value="BRCT_dom_sf"/>
</dbReference>
<dbReference type="InterPro" id="IPR055116">
    <property type="entry name" value="DBF4_BRCT"/>
</dbReference>
<evidence type="ECO:0000256" key="5">
    <source>
        <dbReference type="SAM" id="MobiDB-lite"/>
    </source>
</evidence>
<feature type="compositionally biased region" description="Basic and acidic residues" evidence="5">
    <location>
        <begin position="201"/>
        <end position="210"/>
    </location>
</feature>
<dbReference type="GO" id="GO:0043539">
    <property type="term" value="F:protein serine/threonine kinase activator activity"/>
    <property type="evidence" value="ECO:0007669"/>
    <property type="project" value="TreeGrafter"/>
</dbReference>
<evidence type="ECO:0000256" key="3">
    <source>
        <dbReference type="ARBA" id="ARBA00022833"/>
    </source>
</evidence>
<dbReference type="GO" id="GO:1901987">
    <property type="term" value="P:regulation of cell cycle phase transition"/>
    <property type="evidence" value="ECO:0007669"/>
    <property type="project" value="TreeGrafter"/>
</dbReference>
<dbReference type="InterPro" id="IPR051590">
    <property type="entry name" value="Replication_Regulatory_Kinase"/>
</dbReference>
<dbReference type="Gene3D" id="3.40.50.10190">
    <property type="entry name" value="BRCT domain"/>
    <property type="match status" value="1"/>
</dbReference>
<dbReference type="Pfam" id="PF22437">
    <property type="entry name" value="DBF4_BRCT"/>
    <property type="match status" value="1"/>
</dbReference>
<evidence type="ECO:0000313" key="7">
    <source>
        <dbReference type="EMBL" id="ORY61601.1"/>
    </source>
</evidence>
<dbReference type="GO" id="GO:0031431">
    <property type="term" value="C:Dbf4-dependent protein kinase complex"/>
    <property type="evidence" value="ECO:0007669"/>
    <property type="project" value="TreeGrafter"/>
</dbReference>
<dbReference type="STRING" id="1141098.A0A1Y2DQP2"/>
<evidence type="ECO:0000256" key="1">
    <source>
        <dbReference type="ARBA" id="ARBA00022723"/>
    </source>
</evidence>
<feature type="region of interest" description="Disordered" evidence="5">
    <location>
        <begin position="549"/>
        <end position="574"/>
    </location>
</feature>
<feature type="region of interest" description="Disordered" evidence="5">
    <location>
        <begin position="599"/>
        <end position="619"/>
    </location>
</feature>
<name>A0A1Y2DQP2_9PEZI</name>
<dbReference type="GeneID" id="63773502"/>
<dbReference type="SUPFAM" id="SSF52113">
    <property type="entry name" value="BRCT domain"/>
    <property type="match status" value="1"/>
</dbReference>
<gene>
    <name evidence="7" type="ORF">BCR38DRAFT_37141</name>
</gene>
<dbReference type="Pfam" id="PF07535">
    <property type="entry name" value="zf-DBF"/>
    <property type="match status" value="1"/>
</dbReference>
<dbReference type="GO" id="GO:0010571">
    <property type="term" value="P:positive regulation of nuclear cell cycle DNA replication"/>
    <property type="evidence" value="ECO:0007669"/>
    <property type="project" value="TreeGrafter"/>
</dbReference>
<dbReference type="EMBL" id="MCFJ01000010">
    <property type="protein sequence ID" value="ORY61601.1"/>
    <property type="molecule type" value="Genomic_DNA"/>
</dbReference>
<dbReference type="GO" id="GO:0003676">
    <property type="term" value="F:nucleic acid binding"/>
    <property type="evidence" value="ECO:0007669"/>
    <property type="project" value="InterPro"/>
</dbReference>
<keyword evidence="2 4" id="KW-0863">Zinc-finger</keyword>
<dbReference type="InterPro" id="IPR013939">
    <property type="entry name" value="Regulatory_Dfp1/Him1"/>
</dbReference>
<dbReference type="InterPro" id="IPR038545">
    <property type="entry name" value="Znf_DBF_sf"/>
</dbReference>
<feature type="domain" description="DBF4-type" evidence="6">
    <location>
        <begin position="621"/>
        <end position="670"/>
    </location>
</feature>
<evidence type="ECO:0000259" key="6">
    <source>
        <dbReference type="PROSITE" id="PS51265"/>
    </source>
</evidence>